<evidence type="ECO:0000256" key="2">
    <source>
        <dbReference type="ARBA" id="ARBA00022525"/>
    </source>
</evidence>
<dbReference type="InterPro" id="IPR008983">
    <property type="entry name" value="Tumour_necrosis_fac-like_dom"/>
</dbReference>
<sequence>MLRRFVLVVLCLCVASGEESCDRGEMVNTICSLCSQRRGGQLLESGHQVAFFVYMSQNIQINAISKYMTFVYDRVETNVGNGYDVRSGNFTAPENGIYVFHTSTTSFDKSHCNVEVVKNGQIKDITWADSMHHDDRAVASSMTILSLTKGDIVLVRVGAKQGGNYLESNQNTRMSFSGFKLA</sequence>
<keyword evidence="2" id="KW-0964">Secreted</keyword>
<dbReference type="PANTHER" id="PTHR22923:SF116">
    <property type="entry name" value="C1Q DOMAIN-CONTAINING PROTEIN"/>
    <property type="match status" value="1"/>
</dbReference>
<dbReference type="InterPro" id="IPR001073">
    <property type="entry name" value="C1q_dom"/>
</dbReference>
<reference evidence="6" key="1">
    <citation type="submission" date="2017-11" db="EMBL/GenBank/DDBJ databases">
        <title>Opsonic role of plasma protein C1q reveals the molecular basis of normal immunity in an inveterate, Crassostrea gigas.</title>
        <authorList>
            <person name="Fan M."/>
        </authorList>
    </citation>
    <scope>NUCLEOTIDE SEQUENCE</scope>
</reference>
<feature type="chain" id="PRO_5016857540" evidence="4">
    <location>
        <begin position="18"/>
        <end position="182"/>
    </location>
</feature>
<dbReference type="AlphaFoldDB" id="A0A346TJC5"/>
<dbReference type="SMR" id="A0A346TJC5"/>
<feature type="domain" description="C1q" evidence="5">
    <location>
        <begin position="44"/>
        <end position="182"/>
    </location>
</feature>
<organism evidence="6">
    <name type="scientific">Magallana gigas</name>
    <name type="common">Pacific oyster</name>
    <name type="synonym">Crassostrea gigas</name>
    <dbReference type="NCBI Taxonomy" id="29159"/>
    <lineage>
        <taxon>Eukaryota</taxon>
        <taxon>Metazoa</taxon>
        <taxon>Spiralia</taxon>
        <taxon>Lophotrochozoa</taxon>
        <taxon>Mollusca</taxon>
        <taxon>Bivalvia</taxon>
        <taxon>Autobranchia</taxon>
        <taxon>Pteriomorphia</taxon>
        <taxon>Ostreida</taxon>
        <taxon>Ostreoidea</taxon>
        <taxon>Ostreidae</taxon>
        <taxon>Magallana</taxon>
    </lineage>
</organism>
<keyword evidence="3 4" id="KW-0732">Signal</keyword>
<dbReference type="PRINTS" id="PR00007">
    <property type="entry name" value="COMPLEMNTC1Q"/>
</dbReference>
<dbReference type="PANTHER" id="PTHR22923">
    <property type="entry name" value="CEREBELLIN-RELATED"/>
    <property type="match status" value="1"/>
</dbReference>
<dbReference type="Pfam" id="PF00386">
    <property type="entry name" value="C1q"/>
    <property type="match status" value="1"/>
</dbReference>
<protein>
    <submittedName>
        <fullName evidence="6">Complement C1q</fullName>
    </submittedName>
</protein>
<evidence type="ECO:0000259" key="5">
    <source>
        <dbReference type="PROSITE" id="PS50871"/>
    </source>
</evidence>
<evidence type="ECO:0000313" key="6">
    <source>
        <dbReference type="EMBL" id="AXU25929.1"/>
    </source>
</evidence>
<feature type="signal peptide" evidence="4">
    <location>
        <begin position="1"/>
        <end position="17"/>
    </location>
</feature>
<name>A0A346TJC5_MAGGI</name>
<dbReference type="PROSITE" id="PS50871">
    <property type="entry name" value="C1Q"/>
    <property type="match status" value="1"/>
</dbReference>
<comment type="subcellular location">
    <subcellularLocation>
        <location evidence="1">Secreted</location>
    </subcellularLocation>
</comment>
<dbReference type="EMBL" id="MG437506">
    <property type="protein sequence ID" value="AXU25929.1"/>
    <property type="molecule type" value="mRNA"/>
</dbReference>
<dbReference type="SMART" id="SM00110">
    <property type="entry name" value="C1Q"/>
    <property type="match status" value="1"/>
</dbReference>
<dbReference type="SUPFAM" id="SSF49842">
    <property type="entry name" value="TNF-like"/>
    <property type="match status" value="1"/>
</dbReference>
<dbReference type="Gene3D" id="2.60.120.40">
    <property type="match status" value="1"/>
</dbReference>
<evidence type="ECO:0000256" key="4">
    <source>
        <dbReference type="SAM" id="SignalP"/>
    </source>
</evidence>
<proteinExistence type="evidence at transcript level"/>
<evidence type="ECO:0000256" key="1">
    <source>
        <dbReference type="ARBA" id="ARBA00004613"/>
    </source>
</evidence>
<evidence type="ECO:0000256" key="3">
    <source>
        <dbReference type="ARBA" id="ARBA00022729"/>
    </source>
</evidence>
<accession>A0A346TJC5</accession>
<dbReference type="GO" id="GO:0005576">
    <property type="term" value="C:extracellular region"/>
    <property type="evidence" value="ECO:0007669"/>
    <property type="project" value="UniProtKB-SubCell"/>
</dbReference>
<dbReference type="InterPro" id="IPR050822">
    <property type="entry name" value="Cerebellin_Synaptic_Org"/>
</dbReference>